<dbReference type="STRING" id="1867952.MTBPR1_60236"/>
<accession>A0A1C3RKF4</accession>
<feature type="domain" description="Solute-binding protein family 3/N-terminal" evidence="2">
    <location>
        <begin position="27"/>
        <end position="262"/>
    </location>
</feature>
<dbReference type="PANTHER" id="PTHR35936:SF19">
    <property type="entry name" value="AMINO-ACID-BINDING PROTEIN YXEM-RELATED"/>
    <property type="match status" value="1"/>
</dbReference>
<dbReference type="SUPFAM" id="SSF53850">
    <property type="entry name" value="Periplasmic binding protein-like II"/>
    <property type="match status" value="1"/>
</dbReference>
<dbReference type="Gene3D" id="3.40.190.10">
    <property type="entry name" value="Periplasmic binding protein-like II"/>
    <property type="match status" value="2"/>
</dbReference>
<protein>
    <recommendedName>
        <fullName evidence="2">Solute-binding protein family 3/N-terminal domain-containing protein</fullName>
    </recommendedName>
</protein>
<proteinExistence type="predicted"/>
<dbReference type="Pfam" id="PF00497">
    <property type="entry name" value="SBP_bac_3"/>
    <property type="match status" value="1"/>
</dbReference>
<sequence length="263" mass="29592">MQVKKELIILATVISSIFSYSAKAEDIVRICHGSGGYPPYHFYPQGVNEGKMSGLTIDVLKPLFEVLDMPYDVNPIPWKRCYKHTLSGQGFDIIADGSYNLERANLFYYSTPLYTLTPTLFTKIDETKQARPITKPEQLKKLQLCANRGTNLMGYGVVKSDISNETSSIRNGLEMLDKGRCEGFLSLQEIVSGHYYMDKGNSLPSGISASPITYAKAWTMHLIISRHAKNAKDLTFRINQEILRLQHNGVIDKIAQKYATEAR</sequence>
<name>A0A1C3RKF4_9PROT</name>
<dbReference type="PANTHER" id="PTHR35936">
    <property type="entry name" value="MEMBRANE-BOUND LYTIC MUREIN TRANSGLYCOSYLASE F"/>
    <property type="match status" value="1"/>
</dbReference>
<dbReference type="EMBL" id="FLYE01000045">
    <property type="protein sequence ID" value="SCA57723.1"/>
    <property type="molecule type" value="Genomic_DNA"/>
</dbReference>
<keyword evidence="4" id="KW-1185">Reference proteome</keyword>
<dbReference type="OrthoDB" id="8477926at2"/>
<evidence type="ECO:0000259" key="2">
    <source>
        <dbReference type="SMART" id="SM00062"/>
    </source>
</evidence>
<dbReference type="AlphaFoldDB" id="A0A1C3RKF4"/>
<dbReference type="Proteomes" id="UP000231658">
    <property type="component" value="Unassembled WGS sequence"/>
</dbReference>
<evidence type="ECO:0000256" key="1">
    <source>
        <dbReference type="ARBA" id="ARBA00022729"/>
    </source>
</evidence>
<reference evidence="3 4" key="1">
    <citation type="submission" date="2016-07" db="EMBL/GenBank/DDBJ databases">
        <authorList>
            <person name="Lefevre C.T."/>
        </authorList>
    </citation>
    <scope>NUCLEOTIDE SEQUENCE [LARGE SCALE GENOMIC DNA]</scope>
    <source>
        <strain evidence="3">PR1</strain>
    </source>
</reference>
<evidence type="ECO:0000313" key="4">
    <source>
        <dbReference type="Proteomes" id="UP000231658"/>
    </source>
</evidence>
<evidence type="ECO:0000313" key="3">
    <source>
        <dbReference type="EMBL" id="SCA57723.1"/>
    </source>
</evidence>
<dbReference type="SMART" id="SM00062">
    <property type="entry name" value="PBPb"/>
    <property type="match status" value="1"/>
</dbReference>
<organism evidence="3 4">
    <name type="scientific">Candidatus Terasakiella magnetica</name>
    <dbReference type="NCBI Taxonomy" id="1867952"/>
    <lineage>
        <taxon>Bacteria</taxon>
        <taxon>Pseudomonadati</taxon>
        <taxon>Pseudomonadota</taxon>
        <taxon>Alphaproteobacteria</taxon>
        <taxon>Rhodospirillales</taxon>
        <taxon>Terasakiellaceae</taxon>
        <taxon>Terasakiella</taxon>
    </lineage>
</organism>
<dbReference type="InterPro" id="IPR001638">
    <property type="entry name" value="Solute-binding_3/MltF_N"/>
</dbReference>
<keyword evidence="1" id="KW-0732">Signal</keyword>
<gene>
    <name evidence="3" type="ORF">MTBPR1_60236</name>
</gene>